<gene>
    <name evidence="23" type="ORF">MNB_SUP05-6-410</name>
    <name evidence="24" type="ORF">MNB_SUP05-9-42</name>
</gene>
<evidence type="ECO:0000256" key="18">
    <source>
        <dbReference type="ARBA" id="ARBA00023065"/>
    </source>
</evidence>
<evidence type="ECO:0000256" key="4">
    <source>
        <dbReference type="ARBA" id="ARBA00006113"/>
    </source>
</evidence>
<evidence type="ECO:0000256" key="7">
    <source>
        <dbReference type="ARBA" id="ARBA00022519"/>
    </source>
</evidence>
<dbReference type="InterPro" id="IPR036909">
    <property type="entry name" value="Cyt_c-like_dom_sf"/>
</dbReference>
<keyword evidence="17" id="KW-0408">Iron</keyword>
<evidence type="ECO:0000256" key="2">
    <source>
        <dbReference type="ARBA" id="ARBA00004533"/>
    </source>
</evidence>
<evidence type="ECO:0000256" key="16">
    <source>
        <dbReference type="ARBA" id="ARBA00023002"/>
    </source>
</evidence>
<keyword evidence="13" id="KW-0375">Hydrogen ion transport</keyword>
<evidence type="ECO:0000256" key="17">
    <source>
        <dbReference type="ARBA" id="ARBA00023004"/>
    </source>
</evidence>
<evidence type="ECO:0000256" key="9">
    <source>
        <dbReference type="ARBA" id="ARBA00022660"/>
    </source>
</evidence>
<keyword evidence="16 24" id="KW-0560">Oxidoreductase</keyword>
<keyword evidence="18" id="KW-0406">Ion transport</keyword>
<dbReference type="EMBL" id="FPHX01000151">
    <property type="protein sequence ID" value="SFV85043.1"/>
    <property type="molecule type" value="Genomic_DNA"/>
</dbReference>
<dbReference type="GO" id="GO:1902600">
    <property type="term" value="P:proton transmembrane transport"/>
    <property type="evidence" value="ECO:0007669"/>
    <property type="project" value="UniProtKB-KW"/>
</dbReference>
<dbReference type="PROSITE" id="PS51007">
    <property type="entry name" value="CYTC"/>
    <property type="match status" value="2"/>
</dbReference>
<evidence type="ECO:0000256" key="12">
    <source>
        <dbReference type="ARBA" id="ARBA00022737"/>
    </source>
</evidence>
<feature type="transmembrane region" description="Helical" evidence="21">
    <location>
        <begin position="34"/>
        <end position="53"/>
    </location>
</feature>
<evidence type="ECO:0000256" key="20">
    <source>
        <dbReference type="ARBA" id="ARBA00029635"/>
    </source>
</evidence>
<keyword evidence="19 21" id="KW-0472">Membrane</keyword>
<evidence type="ECO:0000256" key="10">
    <source>
        <dbReference type="ARBA" id="ARBA00022692"/>
    </source>
</evidence>
<dbReference type="GO" id="GO:0005886">
    <property type="term" value="C:plasma membrane"/>
    <property type="evidence" value="ECO:0007669"/>
    <property type="project" value="UniProtKB-SubCell"/>
</dbReference>
<dbReference type="InterPro" id="IPR004678">
    <property type="entry name" value="Cyt_c_oxidase_cbb3_su3"/>
</dbReference>
<proteinExistence type="inferred from homology"/>
<dbReference type="PANTHER" id="PTHR33751:SF1">
    <property type="entry name" value="CBB3-TYPE CYTOCHROME C OXIDASE SUBUNIT FIXP"/>
    <property type="match status" value="1"/>
</dbReference>
<evidence type="ECO:0000256" key="19">
    <source>
        <dbReference type="ARBA" id="ARBA00023136"/>
    </source>
</evidence>
<keyword evidence="11" id="KW-0479">Metal-binding</keyword>
<keyword evidence="5" id="KW-0813">Transport</keyword>
<comment type="subcellular location">
    <subcellularLocation>
        <location evidence="2">Cell inner membrane</location>
    </subcellularLocation>
</comment>
<keyword evidence="14" id="KW-0249">Electron transport</keyword>
<comment type="similarity">
    <text evidence="4">Belongs to the CcoP / FixP family.</text>
</comment>
<dbReference type="Gene3D" id="6.10.280.130">
    <property type="match status" value="1"/>
</dbReference>
<dbReference type="AlphaFoldDB" id="A0A1W1DTH5"/>
<dbReference type="PRINTS" id="PR00607">
    <property type="entry name" value="CYTCHROMECIE"/>
</dbReference>
<name>A0A1W1DTH5_9ZZZZ</name>
<dbReference type="SUPFAM" id="SSF46626">
    <property type="entry name" value="Cytochrome c"/>
    <property type="match status" value="3"/>
</dbReference>
<dbReference type="GO" id="GO:0005506">
    <property type="term" value="F:iron ion binding"/>
    <property type="evidence" value="ECO:0007669"/>
    <property type="project" value="InterPro"/>
</dbReference>
<feature type="domain" description="Cytochrome c" evidence="22">
    <location>
        <begin position="320"/>
        <end position="399"/>
    </location>
</feature>
<dbReference type="Pfam" id="PF13442">
    <property type="entry name" value="Cytochrome_CBB3"/>
    <property type="match status" value="3"/>
</dbReference>
<evidence type="ECO:0000256" key="5">
    <source>
        <dbReference type="ARBA" id="ARBA00022448"/>
    </source>
</evidence>
<evidence type="ECO:0000256" key="1">
    <source>
        <dbReference type="ARBA" id="ARBA00001926"/>
    </source>
</evidence>
<evidence type="ECO:0000256" key="14">
    <source>
        <dbReference type="ARBA" id="ARBA00022982"/>
    </source>
</evidence>
<keyword evidence="9" id="KW-0679">Respiratory chain</keyword>
<evidence type="ECO:0000256" key="6">
    <source>
        <dbReference type="ARBA" id="ARBA00022475"/>
    </source>
</evidence>
<sequence length="487" mass="52108">MGEHKNPYPGENNTGHFWDDDNDIRELNNRPPRWYMWALYLGIIAIPIYSFYYPTIPWFGEHTKGTAGWTQIVEYKEGVKQLEDYRQSKFADIEKTIADPKTSLEDIVRDDELRSYSIKTAKVLFGDNCAACHGAGGQGNDGFPVLADDDWLYGGTLAQISTSITNGRKGNMPARMMGISDADADTLATFLVETGKGAAGKPNPASKSLYMTKGCIGCHGPTMKGNVFMGSANLSDGIYRFKADDQKASVIRTILHGVNQGHKPLTQDAVMPSFGASKVIDKTQIKKLAVYVHQLGGGVAVKPKPKPKKVVASAAAPTAKAGRGGKELYAKCQGCHNVGVGGAPKYGDKAAWAPRIKRGMDDLLKVAKAGKGMMPPKGTCMDCTDDELRAVIQYMMESAGAPKAKSAVKVSPFKAIVASGDSFDAVIKAADANYKKALAAKMAWRDTGKMIKEAKKTKDVALAKAANKQAVNALAQSAVAGAAGPSF</sequence>
<dbReference type="NCBIfam" id="TIGR00782">
    <property type="entry name" value="ccoP"/>
    <property type="match status" value="1"/>
</dbReference>
<evidence type="ECO:0000256" key="11">
    <source>
        <dbReference type="ARBA" id="ARBA00022723"/>
    </source>
</evidence>
<keyword evidence="8" id="KW-0349">Heme</keyword>
<dbReference type="PANTHER" id="PTHR33751">
    <property type="entry name" value="CBB3-TYPE CYTOCHROME C OXIDASE SUBUNIT FIXP"/>
    <property type="match status" value="1"/>
</dbReference>
<evidence type="ECO:0000313" key="24">
    <source>
        <dbReference type="EMBL" id="SFV85043.1"/>
    </source>
</evidence>
<dbReference type="EMBL" id="FPHV01000202">
    <property type="protein sequence ID" value="SFV82595.1"/>
    <property type="molecule type" value="Genomic_DNA"/>
</dbReference>
<dbReference type="UniPathway" id="UPA00705"/>
<dbReference type="InterPro" id="IPR002323">
    <property type="entry name" value="Cyt_CIE"/>
</dbReference>
<keyword evidence="10 21" id="KW-0812">Transmembrane</keyword>
<dbReference type="GO" id="GO:0016491">
    <property type="term" value="F:oxidoreductase activity"/>
    <property type="evidence" value="ECO:0007669"/>
    <property type="project" value="UniProtKB-KW"/>
</dbReference>
<dbReference type="Pfam" id="PF14715">
    <property type="entry name" value="FixP_N"/>
    <property type="match status" value="1"/>
</dbReference>
<evidence type="ECO:0000256" key="3">
    <source>
        <dbReference type="ARBA" id="ARBA00004673"/>
    </source>
</evidence>
<keyword evidence="7" id="KW-0997">Cell inner membrane</keyword>
<comment type="cofactor">
    <cofactor evidence="1">
        <name>heme c</name>
        <dbReference type="ChEBI" id="CHEBI:61717"/>
    </cofactor>
</comment>
<protein>
    <recommendedName>
        <fullName evidence="20">Cytochrome c oxidase subunit III</fullName>
    </recommendedName>
</protein>
<evidence type="ECO:0000256" key="15">
    <source>
        <dbReference type="ARBA" id="ARBA00022989"/>
    </source>
</evidence>
<evidence type="ECO:0000313" key="23">
    <source>
        <dbReference type="EMBL" id="SFV82595.1"/>
    </source>
</evidence>
<dbReference type="GO" id="GO:0009055">
    <property type="term" value="F:electron transfer activity"/>
    <property type="evidence" value="ECO:0007669"/>
    <property type="project" value="InterPro"/>
</dbReference>
<feature type="domain" description="Cytochrome c" evidence="22">
    <location>
        <begin position="116"/>
        <end position="195"/>
    </location>
</feature>
<evidence type="ECO:0000256" key="8">
    <source>
        <dbReference type="ARBA" id="ARBA00022617"/>
    </source>
</evidence>
<dbReference type="InterPro" id="IPR038414">
    <property type="entry name" value="CcoP_N_sf"/>
</dbReference>
<dbReference type="GO" id="GO:0020037">
    <property type="term" value="F:heme binding"/>
    <property type="evidence" value="ECO:0007669"/>
    <property type="project" value="InterPro"/>
</dbReference>
<dbReference type="InterPro" id="IPR050597">
    <property type="entry name" value="Cytochrome_c_Oxidase_Subunit"/>
</dbReference>
<comment type="pathway">
    <text evidence="3">Energy metabolism; oxidative phosphorylation.</text>
</comment>
<evidence type="ECO:0000256" key="21">
    <source>
        <dbReference type="SAM" id="Phobius"/>
    </source>
</evidence>
<keyword evidence="12" id="KW-0677">Repeat</keyword>
<evidence type="ECO:0000259" key="22">
    <source>
        <dbReference type="PROSITE" id="PS51007"/>
    </source>
</evidence>
<dbReference type="GO" id="GO:0006119">
    <property type="term" value="P:oxidative phosphorylation"/>
    <property type="evidence" value="ECO:0007669"/>
    <property type="project" value="UniProtKB-UniPathway"/>
</dbReference>
<evidence type="ECO:0000256" key="13">
    <source>
        <dbReference type="ARBA" id="ARBA00022781"/>
    </source>
</evidence>
<dbReference type="InterPro" id="IPR032858">
    <property type="entry name" value="CcoP_N"/>
</dbReference>
<organism evidence="24">
    <name type="scientific">hydrothermal vent metagenome</name>
    <dbReference type="NCBI Taxonomy" id="652676"/>
    <lineage>
        <taxon>unclassified sequences</taxon>
        <taxon>metagenomes</taxon>
        <taxon>ecological metagenomes</taxon>
    </lineage>
</organism>
<keyword evidence="6" id="KW-1003">Cell membrane</keyword>
<dbReference type="InterPro" id="IPR009056">
    <property type="entry name" value="Cyt_c-like_dom"/>
</dbReference>
<keyword evidence="15 21" id="KW-1133">Transmembrane helix</keyword>
<accession>A0A1W1DTH5</accession>
<dbReference type="Gene3D" id="1.10.760.10">
    <property type="entry name" value="Cytochrome c-like domain"/>
    <property type="match status" value="3"/>
</dbReference>
<reference evidence="24" key="1">
    <citation type="submission" date="2016-10" db="EMBL/GenBank/DDBJ databases">
        <authorList>
            <person name="de Groot N.N."/>
        </authorList>
    </citation>
    <scope>NUCLEOTIDE SEQUENCE</scope>
</reference>